<name>A0ABT6ALY6_9BURK</name>
<gene>
    <name evidence="2" type="ORF">P3W85_11765</name>
</gene>
<dbReference type="Gene3D" id="3.30.1330.60">
    <property type="entry name" value="OmpA-like domain"/>
    <property type="match status" value="1"/>
</dbReference>
<evidence type="ECO:0000313" key="3">
    <source>
        <dbReference type="Proteomes" id="UP001216674"/>
    </source>
</evidence>
<dbReference type="InterPro" id="IPR036737">
    <property type="entry name" value="OmpA-like_sf"/>
</dbReference>
<evidence type="ECO:0000256" key="1">
    <source>
        <dbReference type="SAM" id="SignalP"/>
    </source>
</evidence>
<dbReference type="RefSeq" id="WP_276264921.1">
    <property type="nucleotide sequence ID" value="NZ_JARJLM010000200.1"/>
</dbReference>
<dbReference type="SUPFAM" id="SSF103088">
    <property type="entry name" value="OmpA-like"/>
    <property type="match status" value="1"/>
</dbReference>
<dbReference type="EMBL" id="JARJLM010000200">
    <property type="protein sequence ID" value="MDF3833620.1"/>
    <property type="molecule type" value="Genomic_DNA"/>
</dbReference>
<feature type="chain" id="PRO_5046783021" description="OmpA-like domain-containing protein" evidence="1">
    <location>
        <begin position="35"/>
        <end position="178"/>
    </location>
</feature>
<evidence type="ECO:0008006" key="4">
    <source>
        <dbReference type="Google" id="ProtNLM"/>
    </source>
</evidence>
<feature type="signal peptide" evidence="1">
    <location>
        <begin position="1"/>
        <end position="34"/>
    </location>
</feature>
<dbReference type="Proteomes" id="UP001216674">
    <property type="component" value="Unassembled WGS sequence"/>
</dbReference>
<comment type="caution">
    <text evidence="2">The sequence shown here is derived from an EMBL/GenBank/DDBJ whole genome shotgun (WGS) entry which is preliminary data.</text>
</comment>
<sequence>MMAKMNRSGPASLYRQWAGSATAAMCLASTAALACAPRVPGIDLQFPKNSHALTAGGALKLGTWLADLRVRYPNYDHFFVAAYRVGGEADGMELVAARAETVRRFFVSRGFNPERIDTQAQGTFLDDPAKEEGARAVDIGFLPACPHACCSLETHGVKFTGLPMPRDGGMAAVNGEVR</sequence>
<keyword evidence="1" id="KW-0732">Signal</keyword>
<dbReference type="PROSITE" id="PS51257">
    <property type="entry name" value="PROKAR_LIPOPROTEIN"/>
    <property type="match status" value="1"/>
</dbReference>
<accession>A0ABT6ALY6</accession>
<evidence type="ECO:0000313" key="2">
    <source>
        <dbReference type="EMBL" id="MDF3833620.1"/>
    </source>
</evidence>
<keyword evidence="3" id="KW-1185">Reference proteome</keyword>
<reference evidence="2 3" key="1">
    <citation type="submission" date="2023-03" db="EMBL/GenBank/DDBJ databases">
        <title>Draft assemblies of triclosan tolerant bacteria isolated from returned activated sludge.</title>
        <authorList>
            <person name="Van Hamelsveld S."/>
        </authorList>
    </citation>
    <scope>NUCLEOTIDE SEQUENCE [LARGE SCALE GENOMIC DNA]</scope>
    <source>
        <strain evidence="2 3">GW210010_S58</strain>
    </source>
</reference>
<proteinExistence type="predicted"/>
<protein>
    <recommendedName>
        <fullName evidence="4">OmpA-like domain-containing protein</fullName>
    </recommendedName>
</protein>
<organism evidence="2 3">
    <name type="scientific">Cupriavidus basilensis</name>
    <dbReference type="NCBI Taxonomy" id="68895"/>
    <lineage>
        <taxon>Bacteria</taxon>
        <taxon>Pseudomonadati</taxon>
        <taxon>Pseudomonadota</taxon>
        <taxon>Betaproteobacteria</taxon>
        <taxon>Burkholderiales</taxon>
        <taxon>Burkholderiaceae</taxon>
        <taxon>Cupriavidus</taxon>
    </lineage>
</organism>